<dbReference type="EMBL" id="DAKRPA010000106">
    <property type="protein sequence ID" value="DAZ98446.1"/>
    <property type="molecule type" value="Genomic_DNA"/>
</dbReference>
<sequence length="87" mass="9664">MAHPCIAEHFENGQRVLGMDRTFMKHGRYKCMMLVAVGRSGSGKNVVLAIGLCDGESERNCGWFWQTARPLVSLWGLSHSFHTAGKV</sequence>
<keyword evidence="2" id="KW-1185">Reference proteome</keyword>
<reference evidence="1" key="1">
    <citation type="submission" date="2022-11" db="EMBL/GenBank/DDBJ databases">
        <authorList>
            <person name="Morgan W.R."/>
            <person name="Tartar A."/>
        </authorList>
    </citation>
    <scope>NUCLEOTIDE SEQUENCE</scope>
    <source>
        <strain evidence="1">ARSEF 373</strain>
    </source>
</reference>
<proteinExistence type="predicted"/>
<evidence type="ECO:0008006" key="3">
    <source>
        <dbReference type="Google" id="ProtNLM"/>
    </source>
</evidence>
<evidence type="ECO:0000313" key="2">
    <source>
        <dbReference type="Proteomes" id="UP001146120"/>
    </source>
</evidence>
<evidence type="ECO:0000313" key="1">
    <source>
        <dbReference type="EMBL" id="DAZ98446.1"/>
    </source>
</evidence>
<dbReference type="Proteomes" id="UP001146120">
    <property type="component" value="Unassembled WGS sequence"/>
</dbReference>
<accession>A0AAV2YVW4</accession>
<protein>
    <recommendedName>
        <fullName evidence="3">Transposase</fullName>
    </recommendedName>
</protein>
<reference evidence="1" key="2">
    <citation type="journal article" date="2023" name="Microbiol Resour">
        <title>Decontamination and Annotation of the Draft Genome Sequence of the Oomycete Lagenidium giganteum ARSEF 373.</title>
        <authorList>
            <person name="Morgan W.R."/>
            <person name="Tartar A."/>
        </authorList>
    </citation>
    <scope>NUCLEOTIDE SEQUENCE</scope>
    <source>
        <strain evidence="1">ARSEF 373</strain>
    </source>
</reference>
<comment type="caution">
    <text evidence="1">The sequence shown here is derived from an EMBL/GenBank/DDBJ whole genome shotgun (WGS) entry which is preliminary data.</text>
</comment>
<organism evidence="1 2">
    <name type="scientific">Lagenidium giganteum</name>
    <dbReference type="NCBI Taxonomy" id="4803"/>
    <lineage>
        <taxon>Eukaryota</taxon>
        <taxon>Sar</taxon>
        <taxon>Stramenopiles</taxon>
        <taxon>Oomycota</taxon>
        <taxon>Peronosporomycetes</taxon>
        <taxon>Pythiales</taxon>
        <taxon>Pythiaceae</taxon>
    </lineage>
</organism>
<gene>
    <name evidence="1" type="ORF">N0F65_001147</name>
</gene>
<dbReference type="AlphaFoldDB" id="A0AAV2YVW4"/>
<name>A0AAV2YVW4_9STRA</name>